<evidence type="ECO:0000313" key="4">
    <source>
        <dbReference type="EMBL" id="KAF9686415.1"/>
    </source>
</evidence>
<comment type="caution">
    <text evidence="4">The sequence shown here is derived from an EMBL/GenBank/DDBJ whole genome shotgun (WGS) entry which is preliminary data.</text>
</comment>
<dbReference type="GO" id="GO:0016788">
    <property type="term" value="F:hydrolase activity, acting on ester bonds"/>
    <property type="evidence" value="ECO:0007669"/>
    <property type="project" value="InterPro"/>
</dbReference>
<dbReference type="PANTHER" id="PTHR22835">
    <property type="entry name" value="ZINC FINGER FYVE DOMAIN CONTAINING PROTEIN"/>
    <property type="match status" value="1"/>
</dbReference>
<name>A0A835TEF0_9ROSI</name>
<dbReference type="Gene3D" id="3.40.50.1110">
    <property type="entry name" value="SGNH hydrolase"/>
    <property type="match status" value="1"/>
</dbReference>
<dbReference type="OrthoDB" id="823012at2759"/>
<keyword evidence="5" id="KW-1185">Reference proteome</keyword>
<evidence type="ECO:0000256" key="2">
    <source>
        <dbReference type="ARBA" id="ARBA00023180"/>
    </source>
</evidence>
<dbReference type="EMBL" id="JADGMS010000003">
    <property type="protein sequence ID" value="KAF9686415.1"/>
    <property type="molecule type" value="Genomic_DNA"/>
</dbReference>
<dbReference type="PROSITE" id="PS51257">
    <property type="entry name" value="PROKAR_LIPOPROTEIN"/>
    <property type="match status" value="1"/>
</dbReference>
<accession>A0A835TEF0</accession>
<sequence>MASTKVILSLVHTVLSCFVALLLSSANHGFATQELKICGFHAIYNIGDSLSNTGNKIRINSSAAESHLPDGTAVRSRVPLDYIVNSAGFSSIKAYLDTNETDTHNGVNFAFSGATTLPANVLVPKLNVDAGVIVNSLDTQLQWFDSYLKGFCQETKDCKEKVKSSLFIMGEIGANDYNMAFHIASKTIEEVKRTGIVSDNVKSIKKAIELDLYQTNMIIFDSSINLLLQSATQKVIHYGFTRVLVPGIYRVGCTPGYVSKFAASHTLDRYGCVKEFNDFFNHHNDLLQADLEKLRKKYPGVSIVYGDYYNAMQFVMDNYKKFGFEYTTQGCYVDQGKPPCSDPQKHMFWDVYHSAENSNKYMASWIVQDIVSKFGCK</sequence>
<dbReference type="PANTHER" id="PTHR22835:SF675">
    <property type="entry name" value="ESTER HYDROLASE, PUTATIVE-RELATED"/>
    <property type="match status" value="1"/>
</dbReference>
<organism evidence="4 5">
    <name type="scientific">Salix dunnii</name>
    <dbReference type="NCBI Taxonomy" id="1413687"/>
    <lineage>
        <taxon>Eukaryota</taxon>
        <taxon>Viridiplantae</taxon>
        <taxon>Streptophyta</taxon>
        <taxon>Embryophyta</taxon>
        <taxon>Tracheophyta</taxon>
        <taxon>Spermatophyta</taxon>
        <taxon>Magnoliopsida</taxon>
        <taxon>eudicotyledons</taxon>
        <taxon>Gunneridae</taxon>
        <taxon>Pentapetalae</taxon>
        <taxon>rosids</taxon>
        <taxon>fabids</taxon>
        <taxon>Malpighiales</taxon>
        <taxon>Salicaceae</taxon>
        <taxon>Saliceae</taxon>
        <taxon>Salix</taxon>
    </lineage>
</organism>
<feature type="signal peptide" evidence="3">
    <location>
        <begin position="1"/>
        <end position="31"/>
    </location>
</feature>
<protein>
    <submittedName>
        <fullName evidence="4">Uncharacterized protein</fullName>
    </submittedName>
</protein>
<dbReference type="AlphaFoldDB" id="A0A835TEF0"/>
<evidence type="ECO:0000256" key="1">
    <source>
        <dbReference type="ARBA" id="ARBA00008668"/>
    </source>
</evidence>
<dbReference type="InterPro" id="IPR001087">
    <property type="entry name" value="GDSL"/>
</dbReference>
<dbReference type="Pfam" id="PF00657">
    <property type="entry name" value="Lipase_GDSL"/>
    <property type="match status" value="1"/>
</dbReference>
<keyword evidence="3" id="KW-0732">Signal</keyword>
<proteinExistence type="inferred from homology"/>
<comment type="similarity">
    <text evidence="1">Belongs to the 'GDSL' lipolytic enzyme family.</text>
</comment>
<evidence type="ECO:0000313" key="5">
    <source>
        <dbReference type="Proteomes" id="UP000657918"/>
    </source>
</evidence>
<dbReference type="Proteomes" id="UP000657918">
    <property type="component" value="Unassembled WGS sequence"/>
</dbReference>
<evidence type="ECO:0000256" key="3">
    <source>
        <dbReference type="SAM" id="SignalP"/>
    </source>
</evidence>
<dbReference type="InterPro" id="IPR036514">
    <property type="entry name" value="SGNH_hydro_sf"/>
</dbReference>
<reference evidence="4 5" key="1">
    <citation type="submission" date="2020-10" db="EMBL/GenBank/DDBJ databases">
        <title>Plant Genome Project.</title>
        <authorList>
            <person name="Zhang R.-G."/>
        </authorList>
    </citation>
    <scope>NUCLEOTIDE SEQUENCE [LARGE SCALE GENOMIC DNA]</scope>
    <source>
        <strain evidence="4">FAFU-HL-1</strain>
        <tissue evidence="4">Leaf</tissue>
    </source>
</reference>
<gene>
    <name evidence="4" type="ORF">SADUNF_Sadunf03G0156200</name>
</gene>
<keyword evidence="2" id="KW-0325">Glycoprotein</keyword>
<feature type="chain" id="PRO_5032719559" evidence="3">
    <location>
        <begin position="32"/>
        <end position="377"/>
    </location>
</feature>